<dbReference type="RefSeq" id="WP_368499160.1">
    <property type="nucleotide sequence ID" value="NZ_CP162511.1"/>
</dbReference>
<feature type="region of interest" description="Disordered" evidence="5">
    <location>
        <begin position="1"/>
        <end position="23"/>
    </location>
</feature>
<dbReference type="InterPro" id="IPR020904">
    <property type="entry name" value="Sc_DH/Rdtase_CS"/>
</dbReference>
<feature type="compositionally biased region" description="Polar residues" evidence="5">
    <location>
        <begin position="1"/>
        <end position="10"/>
    </location>
</feature>
<dbReference type="GO" id="GO:0016491">
    <property type="term" value="F:oxidoreductase activity"/>
    <property type="evidence" value="ECO:0007669"/>
    <property type="project" value="UniProtKB-KW"/>
</dbReference>
<dbReference type="FunFam" id="3.40.50.720:FF:000084">
    <property type="entry name" value="Short-chain dehydrogenase reductase"/>
    <property type="match status" value="1"/>
</dbReference>
<keyword evidence="3 7" id="KW-0560">Oxidoreductase</keyword>
<keyword evidence="2" id="KW-0521">NADP</keyword>
<dbReference type="PRINTS" id="PR00081">
    <property type="entry name" value="GDHRDH"/>
</dbReference>
<evidence type="ECO:0000256" key="1">
    <source>
        <dbReference type="ARBA" id="ARBA00006484"/>
    </source>
</evidence>
<evidence type="ECO:0000313" key="7">
    <source>
        <dbReference type="EMBL" id="XDI06782.1"/>
    </source>
</evidence>
<dbReference type="AlphaFoldDB" id="A0AB39BL15"/>
<dbReference type="PROSITE" id="PS00061">
    <property type="entry name" value="ADH_SHORT"/>
    <property type="match status" value="1"/>
</dbReference>
<dbReference type="SUPFAM" id="SSF51735">
    <property type="entry name" value="NAD(P)-binding Rossmann-fold domains"/>
    <property type="match status" value="1"/>
</dbReference>
<evidence type="ECO:0000256" key="3">
    <source>
        <dbReference type="ARBA" id="ARBA00023002"/>
    </source>
</evidence>
<dbReference type="InterPro" id="IPR057326">
    <property type="entry name" value="KR_dom"/>
</dbReference>
<dbReference type="Gene3D" id="3.40.50.720">
    <property type="entry name" value="NAD(P)-binding Rossmann-like Domain"/>
    <property type="match status" value="1"/>
</dbReference>
<dbReference type="InterPro" id="IPR036291">
    <property type="entry name" value="NAD(P)-bd_dom_sf"/>
</dbReference>
<proteinExistence type="inferred from homology"/>
<dbReference type="PANTHER" id="PTHR43391">
    <property type="entry name" value="RETINOL DEHYDROGENASE-RELATED"/>
    <property type="match status" value="1"/>
</dbReference>
<dbReference type="InterPro" id="IPR002347">
    <property type="entry name" value="SDR_fam"/>
</dbReference>
<comment type="similarity">
    <text evidence="1 4">Belongs to the short-chain dehydrogenases/reductases (SDR) family.</text>
</comment>
<gene>
    <name evidence="7" type="ORF">ABFY20_06675</name>
</gene>
<dbReference type="EC" id="1.-.-.-" evidence="7"/>
<evidence type="ECO:0000256" key="5">
    <source>
        <dbReference type="SAM" id="MobiDB-lite"/>
    </source>
</evidence>
<dbReference type="Pfam" id="PF00106">
    <property type="entry name" value="adh_short"/>
    <property type="match status" value="1"/>
</dbReference>
<reference evidence="7" key="1">
    <citation type="submission" date="2024-05" db="EMBL/GenBank/DDBJ databases">
        <title>Herbiconiux sp. A18JL235.</title>
        <authorList>
            <person name="Zhang G."/>
        </authorList>
    </citation>
    <scope>NUCLEOTIDE SEQUENCE</scope>
    <source>
        <strain evidence="7">A18JL235</strain>
    </source>
</reference>
<name>A0AB39BL15_9MICO</name>
<protein>
    <submittedName>
        <fullName evidence="7">SDR family oxidoreductase</fullName>
        <ecNumber evidence="7">1.-.-.-</ecNumber>
    </submittedName>
</protein>
<evidence type="ECO:0000256" key="2">
    <source>
        <dbReference type="ARBA" id="ARBA00022857"/>
    </source>
</evidence>
<dbReference type="SMART" id="SM00822">
    <property type="entry name" value="PKS_KR"/>
    <property type="match status" value="1"/>
</dbReference>
<accession>A0AB39BL15</accession>
<evidence type="ECO:0000259" key="6">
    <source>
        <dbReference type="SMART" id="SM00822"/>
    </source>
</evidence>
<dbReference type="PANTHER" id="PTHR43391:SF14">
    <property type="entry name" value="DEHYDROGENASE_REDUCTASE SDR FAMILY PROTEIN 7-LIKE"/>
    <property type="match status" value="1"/>
</dbReference>
<feature type="domain" description="Ketoreductase" evidence="6">
    <location>
        <begin position="27"/>
        <end position="205"/>
    </location>
</feature>
<organism evidence="7">
    <name type="scientific">Herbiconiux sp. A18JL235</name>
    <dbReference type="NCBI Taxonomy" id="3152363"/>
    <lineage>
        <taxon>Bacteria</taxon>
        <taxon>Bacillati</taxon>
        <taxon>Actinomycetota</taxon>
        <taxon>Actinomycetes</taxon>
        <taxon>Micrococcales</taxon>
        <taxon>Microbacteriaceae</taxon>
        <taxon>Herbiconiux</taxon>
    </lineage>
</organism>
<evidence type="ECO:0000256" key="4">
    <source>
        <dbReference type="RuleBase" id="RU000363"/>
    </source>
</evidence>
<dbReference type="EMBL" id="CP162511">
    <property type="protein sequence ID" value="XDI06782.1"/>
    <property type="molecule type" value="Genomic_DNA"/>
</dbReference>
<sequence length="283" mass="29080">MTAADSTNDTAPDEAPDRTHTEALRGRVAVVTGAGSGIGRALALRFAAAGARVAAADIELDAAERVAAETGGSAFRVDVSSLASVEQLAAGVEAALGPVDVLASNAGVASTAPLERMTDADWSWLLGVNLYGAVHTIGAFLPQLRRTRGRILVTGSMAGLAPDPGMGGYGVTKFALTAYTEVLAAELEPDGIGVTLLAPGPVRTRLGSSSRNRADDAPGAGLVDVDLSAGDGGGLPWHDPRDVADVAVEALLVGRRYAITHPEWAHLVTARHRAIESAFDFER</sequence>
<dbReference type="PRINTS" id="PR00080">
    <property type="entry name" value="SDRFAMILY"/>
</dbReference>